<dbReference type="OMA" id="PRNKCKN"/>
<reference evidence="5" key="4">
    <citation type="submission" date="2025-08" db="UniProtKB">
        <authorList>
            <consortium name="Ensembl"/>
        </authorList>
    </citation>
    <scope>IDENTIFICATION</scope>
</reference>
<evidence type="ECO:0000313" key="5">
    <source>
        <dbReference type="Ensembl" id="ENSCMIP00000040397.1"/>
    </source>
</evidence>
<evidence type="ECO:0000256" key="3">
    <source>
        <dbReference type="ARBA" id="ARBA00023242"/>
    </source>
</evidence>
<reference evidence="6" key="1">
    <citation type="journal article" date="2006" name="Science">
        <title>Ancient noncoding elements conserved in the human genome.</title>
        <authorList>
            <person name="Venkatesh B."/>
            <person name="Kirkness E.F."/>
            <person name="Loh Y.H."/>
            <person name="Halpern A.L."/>
            <person name="Lee A.P."/>
            <person name="Johnson J."/>
            <person name="Dandona N."/>
            <person name="Viswanathan L.D."/>
            <person name="Tay A."/>
            <person name="Venter J.C."/>
            <person name="Strausberg R.L."/>
            <person name="Brenner S."/>
        </authorList>
    </citation>
    <scope>NUCLEOTIDE SEQUENCE [LARGE SCALE GENOMIC DNA]</scope>
</reference>
<evidence type="ECO:0008006" key="7">
    <source>
        <dbReference type="Google" id="ProtNLM"/>
    </source>
</evidence>
<dbReference type="GeneID" id="103178367"/>
<evidence type="ECO:0000256" key="2">
    <source>
        <dbReference type="ARBA" id="ARBA00008352"/>
    </source>
</evidence>
<evidence type="ECO:0000313" key="6">
    <source>
        <dbReference type="Proteomes" id="UP000314986"/>
    </source>
</evidence>
<dbReference type="KEGG" id="cmk:103178367"/>
<dbReference type="InParanoid" id="A0A4W3JDM8"/>
<keyword evidence="3" id="KW-0539">Nucleus</keyword>
<dbReference type="Ensembl" id="ENSCMIT00000040969.1">
    <property type="protein sequence ID" value="ENSCMIP00000040397.1"/>
    <property type="gene ID" value="ENSCMIG00000016845.1"/>
</dbReference>
<dbReference type="GeneTree" id="ENSGT01080000258348"/>
<feature type="compositionally biased region" description="Acidic residues" evidence="4">
    <location>
        <begin position="180"/>
        <end position="200"/>
    </location>
</feature>
<evidence type="ECO:0000256" key="1">
    <source>
        <dbReference type="ARBA" id="ARBA00004123"/>
    </source>
</evidence>
<comment type="similarity">
    <text evidence="2">Belongs to the eukaryotic RPC7 RNA polymerase subunit family.</text>
</comment>
<proteinExistence type="inferred from homology"/>
<dbReference type="AlphaFoldDB" id="A0A4W3JDM8"/>
<dbReference type="OrthoDB" id="5377312at2759"/>
<dbReference type="PANTHER" id="PTHR15367">
    <property type="entry name" value="DNA-DIRECTED RNA POLYMERASE III"/>
    <property type="match status" value="1"/>
</dbReference>
<feature type="compositionally biased region" description="Basic residues" evidence="4">
    <location>
        <begin position="118"/>
        <end position="129"/>
    </location>
</feature>
<dbReference type="Proteomes" id="UP000314986">
    <property type="component" value="Unassembled WGS sequence"/>
</dbReference>
<sequence>MAGKGRGRGRAQFTFNIEEIGFSRGESLPEIAFQPRPLFPPTDFKTVPLNTGEDVNYMLALKQELRGSSKKLPYFIEVATVKRDVERYTEKYQVKDPNKNWTPDWRLLPAELKPRTKKLKTKKVKKAKPSTKPAADSNIKKPTATVANEDVIQTLEALEKKDAEGKSDEETEEKEKDKDEEGEEAEVEEYNEEELEEENDYIASYFDDGGDYGVSDDEMDEATY</sequence>
<reference evidence="5" key="5">
    <citation type="submission" date="2025-09" db="UniProtKB">
        <authorList>
            <consortium name="Ensembl"/>
        </authorList>
    </citation>
    <scope>IDENTIFICATION</scope>
</reference>
<organism evidence="5 6">
    <name type="scientific">Callorhinchus milii</name>
    <name type="common">Ghost shark</name>
    <dbReference type="NCBI Taxonomy" id="7868"/>
    <lineage>
        <taxon>Eukaryota</taxon>
        <taxon>Metazoa</taxon>
        <taxon>Chordata</taxon>
        <taxon>Craniata</taxon>
        <taxon>Vertebrata</taxon>
        <taxon>Chondrichthyes</taxon>
        <taxon>Holocephali</taxon>
        <taxon>Chimaeriformes</taxon>
        <taxon>Callorhinchidae</taxon>
        <taxon>Callorhinchus</taxon>
    </lineage>
</organism>
<dbReference type="CTD" id="10622"/>
<accession>A0A4W3JDM8</accession>
<feature type="compositionally biased region" description="Acidic residues" evidence="4">
    <location>
        <begin position="208"/>
        <end position="224"/>
    </location>
</feature>
<keyword evidence="6" id="KW-1185">Reference proteome</keyword>
<dbReference type="STRING" id="7868.ENSCMIP00000040397"/>
<dbReference type="Pfam" id="PF11705">
    <property type="entry name" value="RNA_pol_3_Rpc31"/>
    <property type="match status" value="1"/>
</dbReference>
<reference evidence="6" key="2">
    <citation type="journal article" date="2007" name="PLoS Biol.">
        <title>Survey sequencing and comparative analysis of the elephant shark (Callorhinchus milii) genome.</title>
        <authorList>
            <person name="Venkatesh B."/>
            <person name="Kirkness E.F."/>
            <person name="Loh Y.H."/>
            <person name="Halpern A.L."/>
            <person name="Lee A.P."/>
            <person name="Johnson J."/>
            <person name="Dandona N."/>
            <person name="Viswanathan L.D."/>
            <person name="Tay A."/>
            <person name="Venter J.C."/>
            <person name="Strausberg R.L."/>
            <person name="Brenner S."/>
        </authorList>
    </citation>
    <scope>NUCLEOTIDE SEQUENCE [LARGE SCALE GENOMIC DNA]</scope>
</reference>
<dbReference type="PANTHER" id="PTHR15367:SF3">
    <property type="entry name" value="DNA-DIRECTED RNA POLYMERASE III SUBUNIT RPC7"/>
    <property type="match status" value="1"/>
</dbReference>
<reference evidence="6" key="3">
    <citation type="journal article" date="2014" name="Nature">
        <title>Elephant shark genome provides unique insights into gnathostome evolution.</title>
        <authorList>
            <consortium name="International Elephant Shark Genome Sequencing Consortium"/>
            <person name="Venkatesh B."/>
            <person name="Lee A.P."/>
            <person name="Ravi V."/>
            <person name="Maurya A.K."/>
            <person name="Lian M.M."/>
            <person name="Swann J.B."/>
            <person name="Ohta Y."/>
            <person name="Flajnik M.F."/>
            <person name="Sutoh Y."/>
            <person name="Kasahara M."/>
            <person name="Hoon S."/>
            <person name="Gangu V."/>
            <person name="Roy S.W."/>
            <person name="Irimia M."/>
            <person name="Korzh V."/>
            <person name="Kondrychyn I."/>
            <person name="Lim Z.W."/>
            <person name="Tay B.H."/>
            <person name="Tohari S."/>
            <person name="Kong K.W."/>
            <person name="Ho S."/>
            <person name="Lorente-Galdos B."/>
            <person name="Quilez J."/>
            <person name="Marques-Bonet T."/>
            <person name="Raney B.J."/>
            <person name="Ingham P.W."/>
            <person name="Tay A."/>
            <person name="Hillier L.W."/>
            <person name="Minx P."/>
            <person name="Boehm T."/>
            <person name="Wilson R.K."/>
            <person name="Brenner S."/>
            <person name="Warren W.C."/>
        </authorList>
    </citation>
    <scope>NUCLEOTIDE SEQUENCE [LARGE SCALE GENOMIC DNA]</scope>
</reference>
<feature type="compositionally biased region" description="Basic and acidic residues" evidence="4">
    <location>
        <begin position="157"/>
        <end position="179"/>
    </location>
</feature>
<dbReference type="GO" id="GO:0006383">
    <property type="term" value="P:transcription by RNA polymerase III"/>
    <property type="evidence" value="ECO:0007669"/>
    <property type="project" value="InterPro"/>
</dbReference>
<protein>
    <recommendedName>
        <fullName evidence="7">DNA-directed RNA polymerase III subunit</fullName>
    </recommendedName>
</protein>
<dbReference type="GO" id="GO:0005666">
    <property type="term" value="C:RNA polymerase III complex"/>
    <property type="evidence" value="ECO:0007669"/>
    <property type="project" value="TreeGrafter"/>
</dbReference>
<gene>
    <name evidence="5" type="primary">polr3g</name>
</gene>
<evidence type="ECO:0000256" key="4">
    <source>
        <dbReference type="SAM" id="MobiDB-lite"/>
    </source>
</evidence>
<feature type="region of interest" description="Disordered" evidence="4">
    <location>
        <begin position="118"/>
        <end position="224"/>
    </location>
</feature>
<comment type="subcellular location">
    <subcellularLocation>
        <location evidence="1">Nucleus</location>
    </subcellularLocation>
</comment>
<name>A0A4W3JDM8_CALMI</name>
<dbReference type="InterPro" id="IPR024661">
    <property type="entry name" value="RNA_pol_III_Rpc31"/>
</dbReference>